<protein>
    <submittedName>
        <fullName evidence="1">Uncharacterized protein</fullName>
    </submittedName>
</protein>
<evidence type="ECO:0000313" key="1">
    <source>
        <dbReference type="EMBL" id="MBX40872.1"/>
    </source>
</evidence>
<name>A0A2P2NEH4_RHIMU</name>
<reference evidence="1" key="1">
    <citation type="submission" date="2018-02" db="EMBL/GenBank/DDBJ databases">
        <title>Rhizophora mucronata_Transcriptome.</title>
        <authorList>
            <person name="Meera S.P."/>
            <person name="Sreeshan A."/>
            <person name="Augustine A."/>
        </authorList>
    </citation>
    <scope>NUCLEOTIDE SEQUENCE</scope>
    <source>
        <tissue evidence="1">Leaf</tissue>
    </source>
</reference>
<organism evidence="1">
    <name type="scientific">Rhizophora mucronata</name>
    <name type="common">Asiatic mangrove</name>
    <dbReference type="NCBI Taxonomy" id="61149"/>
    <lineage>
        <taxon>Eukaryota</taxon>
        <taxon>Viridiplantae</taxon>
        <taxon>Streptophyta</taxon>
        <taxon>Embryophyta</taxon>
        <taxon>Tracheophyta</taxon>
        <taxon>Spermatophyta</taxon>
        <taxon>Magnoliopsida</taxon>
        <taxon>eudicotyledons</taxon>
        <taxon>Gunneridae</taxon>
        <taxon>Pentapetalae</taxon>
        <taxon>rosids</taxon>
        <taxon>fabids</taxon>
        <taxon>Malpighiales</taxon>
        <taxon>Rhizophoraceae</taxon>
        <taxon>Rhizophora</taxon>
    </lineage>
</organism>
<dbReference type="EMBL" id="GGEC01060388">
    <property type="protein sequence ID" value="MBX40872.1"/>
    <property type="molecule type" value="Transcribed_RNA"/>
</dbReference>
<proteinExistence type="predicted"/>
<accession>A0A2P2NEH4</accession>
<dbReference type="AlphaFoldDB" id="A0A2P2NEH4"/>
<sequence length="18" mass="2129">MHIRLHLLLACWASMMSD</sequence>